<name>A0A9P5ZLZ0_PLEER</name>
<dbReference type="Pfam" id="PF13358">
    <property type="entry name" value="DDE_3"/>
    <property type="match status" value="1"/>
</dbReference>
<comment type="caution">
    <text evidence="2">The sequence shown here is derived from an EMBL/GenBank/DDBJ whole genome shotgun (WGS) entry which is preliminary data.</text>
</comment>
<evidence type="ECO:0000259" key="1">
    <source>
        <dbReference type="Pfam" id="PF13358"/>
    </source>
</evidence>
<organism evidence="2 3">
    <name type="scientific">Pleurotus eryngii</name>
    <name type="common">Boletus of the steppes</name>
    <dbReference type="NCBI Taxonomy" id="5323"/>
    <lineage>
        <taxon>Eukaryota</taxon>
        <taxon>Fungi</taxon>
        <taxon>Dikarya</taxon>
        <taxon>Basidiomycota</taxon>
        <taxon>Agaricomycotina</taxon>
        <taxon>Agaricomycetes</taxon>
        <taxon>Agaricomycetidae</taxon>
        <taxon>Agaricales</taxon>
        <taxon>Pleurotineae</taxon>
        <taxon>Pleurotaceae</taxon>
        <taxon>Pleurotus</taxon>
    </lineage>
</organism>
<dbReference type="Gene3D" id="3.30.420.10">
    <property type="entry name" value="Ribonuclease H-like superfamily/Ribonuclease H"/>
    <property type="match status" value="1"/>
</dbReference>
<dbReference type="Proteomes" id="UP000807025">
    <property type="component" value="Unassembled WGS sequence"/>
</dbReference>
<dbReference type="GO" id="GO:0003676">
    <property type="term" value="F:nucleic acid binding"/>
    <property type="evidence" value="ECO:0007669"/>
    <property type="project" value="InterPro"/>
</dbReference>
<dbReference type="InterPro" id="IPR036397">
    <property type="entry name" value="RNaseH_sf"/>
</dbReference>
<gene>
    <name evidence="2" type="ORF">BDN71DRAFT_1401138</name>
</gene>
<dbReference type="AlphaFoldDB" id="A0A9P5ZLZ0"/>
<dbReference type="OrthoDB" id="2266637at2759"/>
<proteinExistence type="predicted"/>
<protein>
    <recommendedName>
        <fullName evidence="1">Tc1-like transposase DDE domain-containing protein</fullName>
    </recommendedName>
</protein>
<evidence type="ECO:0000313" key="2">
    <source>
        <dbReference type="EMBL" id="KAF9489770.1"/>
    </source>
</evidence>
<accession>A0A9P5ZLZ0</accession>
<keyword evidence="3" id="KW-1185">Reference proteome</keyword>
<feature type="domain" description="Tc1-like transposase DDE" evidence="1">
    <location>
        <begin position="2"/>
        <end position="71"/>
    </location>
</feature>
<feature type="non-terminal residue" evidence="2">
    <location>
        <position position="1"/>
    </location>
</feature>
<dbReference type="InterPro" id="IPR038717">
    <property type="entry name" value="Tc1-like_DDE_dom"/>
</dbReference>
<sequence>LVAAMGLEGYLATCVVEGFVDGDEFMDFIINKLPKMNCFPLLNSVLIMDNCAIHKSTILCELIEDQGMLLHKTHDIY</sequence>
<dbReference type="EMBL" id="MU154660">
    <property type="protein sequence ID" value="KAF9489770.1"/>
    <property type="molecule type" value="Genomic_DNA"/>
</dbReference>
<reference evidence="2" key="1">
    <citation type="submission" date="2020-11" db="EMBL/GenBank/DDBJ databases">
        <authorList>
            <consortium name="DOE Joint Genome Institute"/>
            <person name="Ahrendt S."/>
            <person name="Riley R."/>
            <person name="Andreopoulos W."/>
            <person name="Labutti K."/>
            <person name="Pangilinan J."/>
            <person name="Ruiz-Duenas F.J."/>
            <person name="Barrasa J.M."/>
            <person name="Sanchez-Garcia M."/>
            <person name="Camarero S."/>
            <person name="Miyauchi S."/>
            <person name="Serrano A."/>
            <person name="Linde D."/>
            <person name="Babiker R."/>
            <person name="Drula E."/>
            <person name="Ayuso-Fernandez I."/>
            <person name="Pacheco R."/>
            <person name="Padilla G."/>
            <person name="Ferreira P."/>
            <person name="Barriuso J."/>
            <person name="Kellner H."/>
            <person name="Castanera R."/>
            <person name="Alfaro M."/>
            <person name="Ramirez L."/>
            <person name="Pisabarro A.G."/>
            <person name="Kuo A."/>
            <person name="Tritt A."/>
            <person name="Lipzen A."/>
            <person name="He G."/>
            <person name="Yan M."/>
            <person name="Ng V."/>
            <person name="Cullen D."/>
            <person name="Martin F."/>
            <person name="Rosso M.-N."/>
            <person name="Henrissat B."/>
            <person name="Hibbett D."/>
            <person name="Martinez A.T."/>
            <person name="Grigoriev I.V."/>
        </authorList>
    </citation>
    <scope>NUCLEOTIDE SEQUENCE</scope>
    <source>
        <strain evidence="2">ATCC 90797</strain>
    </source>
</reference>
<evidence type="ECO:0000313" key="3">
    <source>
        <dbReference type="Proteomes" id="UP000807025"/>
    </source>
</evidence>